<dbReference type="NCBIfam" id="NF004231">
    <property type="entry name" value="PRK05679.1"/>
    <property type="match status" value="1"/>
</dbReference>
<feature type="binding site" evidence="6 7">
    <location>
        <begin position="131"/>
        <end position="132"/>
    </location>
    <ligand>
        <name>FMN</name>
        <dbReference type="ChEBI" id="CHEBI:58210"/>
    </ligand>
</feature>
<feature type="binding site" evidence="6">
    <location>
        <position position="118"/>
    </location>
    <ligand>
        <name>substrate</name>
    </ligand>
</feature>
<comment type="catalytic activity">
    <reaction evidence="6">
        <text>pyridoxamine 5'-phosphate + O2 + H2O = pyridoxal 5'-phosphate + H2O2 + NH4(+)</text>
        <dbReference type="Rhea" id="RHEA:15817"/>
        <dbReference type="ChEBI" id="CHEBI:15377"/>
        <dbReference type="ChEBI" id="CHEBI:15379"/>
        <dbReference type="ChEBI" id="CHEBI:16240"/>
        <dbReference type="ChEBI" id="CHEBI:28938"/>
        <dbReference type="ChEBI" id="CHEBI:58451"/>
        <dbReference type="ChEBI" id="CHEBI:597326"/>
        <dbReference type="EC" id="1.4.3.5"/>
    </reaction>
</comment>
<dbReference type="NCBIfam" id="TIGR00558">
    <property type="entry name" value="pdxH"/>
    <property type="match status" value="1"/>
</dbReference>
<dbReference type="Proteomes" id="UP000193200">
    <property type="component" value="Unassembled WGS sequence"/>
</dbReference>
<dbReference type="GO" id="GO:0008615">
    <property type="term" value="P:pyridoxine biosynthetic process"/>
    <property type="evidence" value="ECO:0007669"/>
    <property type="project" value="UniProtKB-UniRule"/>
</dbReference>
<dbReference type="InterPro" id="IPR019576">
    <property type="entry name" value="Pyridoxamine_oxidase_dimer_C"/>
</dbReference>
<gene>
    <name evidence="6 10" type="primary">pdxH</name>
    <name evidence="10" type="ORF">OCH7691_01445</name>
</gene>
<comment type="similarity">
    <text evidence="1 6">Belongs to the pyridoxamine 5'-phosphate oxidase family.</text>
</comment>
<reference evidence="10 11" key="1">
    <citation type="submission" date="2017-03" db="EMBL/GenBank/DDBJ databases">
        <authorList>
            <person name="Afonso C.L."/>
            <person name="Miller P.J."/>
            <person name="Scott M.A."/>
            <person name="Spackman E."/>
            <person name="Goraichik I."/>
            <person name="Dimitrov K.M."/>
            <person name="Suarez D.L."/>
            <person name="Swayne D.E."/>
        </authorList>
    </citation>
    <scope>NUCLEOTIDE SEQUENCE [LARGE SCALE GENOMIC DNA]</scope>
    <source>
        <strain evidence="10 11">CECT 7691</strain>
    </source>
</reference>
<dbReference type="InParanoid" id="A0A1Y5SB80"/>
<comment type="subunit">
    <text evidence="6">Homodimer.</text>
</comment>
<comment type="pathway">
    <text evidence="6">Cofactor metabolism; pyridoxal 5'-phosphate salvage; pyridoxal 5'-phosphate from pyridoxine 5'-phosphate: step 1/1.</text>
</comment>
<name>A0A1Y5SB80_9PROT</name>
<dbReference type="Pfam" id="PF10590">
    <property type="entry name" value="PNP_phzG_C"/>
    <property type="match status" value="1"/>
</dbReference>
<comment type="pathway">
    <text evidence="6">Cofactor metabolism; pyridoxal 5'-phosphate salvage; pyridoxal 5'-phosphate from pyridoxamine 5'-phosphate: step 1/1.</text>
</comment>
<dbReference type="PIRSF" id="PIRSF000190">
    <property type="entry name" value="Pyd_amn-ph_oxd"/>
    <property type="match status" value="1"/>
</dbReference>
<feature type="binding site" evidence="6 7">
    <location>
        <begin position="52"/>
        <end position="57"/>
    </location>
    <ligand>
        <name>FMN</name>
        <dbReference type="ChEBI" id="CHEBI:58210"/>
    </ligand>
</feature>
<evidence type="ECO:0000256" key="5">
    <source>
        <dbReference type="ARBA" id="ARBA00023096"/>
    </source>
</evidence>
<dbReference type="Pfam" id="PF01243">
    <property type="entry name" value="PNPOx_N"/>
    <property type="match status" value="1"/>
</dbReference>
<dbReference type="InterPro" id="IPR019740">
    <property type="entry name" value="Pyridox_Oxase_CS"/>
</dbReference>
<dbReference type="FunCoup" id="A0A1Y5SB80">
    <property type="interactions" value="508"/>
</dbReference>
<accession>A0A1Y5SB80</accession>
<evidence type="ECO:0000313" key="10">
    <source>
        <dbReference type="EMBL" id="SLN36010.1"/>
    </source>
</evidence>
<feature type="binding site" evidence="6 7">
    <location>
        <position position="96"/>
    </location>
    <ligand>
        <name>FMN</name>
        <dbReference type="ChEBI" id="CHEBI:58210"/>
    </ligand>
</feature>
<dbReference type="InterPro" id="IPR000659">
    <property type="entry name" value="Pyridox_Oxase"/>
</dbReference>
<evidence type="ECO:0000256" key="4">
    <source>
        <dbReference type="ARBA" id="ARBA00023002"/>
    </source>
</evidence>
<proteinExistence type="inferred from homology"/>
<keyword evidence="11" id="KW-1185">Reference proteome</keyword>
<keyword evidence="3 6" id="KW-0288">FMN</keyword>
<organism evidence="10 11">
    <name type="scientific">Oceanibacterium hippocampi</name>
    <dbReference type="NCBI Taxonomy" id="745714"/>
    <lineage>
        <taxon>Bacteria</taxon>
        <taxon>Pseudomonadati</taxon>
        <taxon>Pseudomonadota</taxon>
        <taxon>Alphaproteobacteria</taxon>
        <taxon>Sneathiellales</taxon>
        <taxon>Sneathiellaceae</taxon>
        <taxon>Oceanibacterium</taxon>
    </lineage>
</organism>
<dbReference type="EMBL" id="FWFR01000001">
    <property type="protein sequence ID" value="SLN36010.1"/>
    <property type="molecule type" value="Genomic_DNA"/>
</dbReference>
<evidence type="ECO:0000313" key="11">
    <source>
        <dbReference type="Proteomes" id="UP000193200"/>
    </source>
</evidence>
<dbReference type="PANTHER" id="PTHR10851:SF0">
    <property type="entry name" value="PYRIDOXINE-5'-PHOSPHATE OXIDASE"/>
    <property type="match status" value="1"/>
</dbReference>
<comment type="catalytic activity">
    <reaction evidence="6">
        <text>pyridoxine 5'-phosphate + O2 = pyridoxal 5'-phosphate + H2O2</text>
        <dbReference type="Rhea" id="RHEA:15149"/>
        <dbReference type="ChEBI" id="CHEBI:15379"/>
        <dbReference type="ChEBI" id="CHEBI:16240"/>
        <dbReference type="ChEBI" id="CHEBI:58589"/>
        <dbReference type="ChEBI" id="CHEBI:597326"/>
        <dbReference type="EC" id="1.4.3.5"/>
    </reaction>
</comment>
<feature type="binding site" evidence="6 7">
    <location>
        <position position="186"/>
    </location>
    <ligand>
        <name>FMN</name>
        <dbReference type="ChEBI" id="CHEBI:58210"/>
    </ligand>
</feature>
<keyword evidence="4 6" id="KW-0560">Oxidoreductase</keyword>
<dbReference type="OrthoDB" id="9780392at2"/>
<keyword evidence="2 6" id="KW-0285">Flavoprotein</keyword>
<evidence type="ECO:0000259" key="9">
    <source>
        <dbReference type="Pfam" id="PF10590"/>
    </source>
</evidence>
<dbReference type="AlphaFoldDB" id="A0A1Y5SB80"/>
<feature type="domain" description="Pyridoxine 5'-phosphate oxidase dimerisation C-terminal" evidence="9">
    <location>
        <begin position="163"/>
        <end position="203"/>
    </location>
</feature>
<sequence>MTEASTADLSMFDRDPLALFGEWMAAADSAEPNDPNAMALATADPEGRPSVRMVLLKGYDARGFVFFTNLESRKGSQIAGNGWAALCFHWKSLRRQIRIEGQVMPVSSAEADDYFASRPRESRIGAWSSAQSHPMETADALRRAIDANTAKFAGGEVPRPPFWSGFRVAPERIEFWHDRPFRLHDRALYLREGGGYRCQRLYP</sequence>
<feature type="binding site" evidence="6">
    <location>
        <position position="122"/>
    </location>
    <ligand>
        <name>substrate</name>
    </ligand>
</feature>
<dbReference type="EC" id="1.4.3.5" evidence="6"/>
<feature type="binding site" evidence="6 7">
    <location>
        <position position="74"/>
    </location>
    <ligand>
        <name>FMN</name>
        <dbReference type="ChEBI" id="CHEBI:58210"/>
    </ligand>
</feature>
<comment type="cofactor">
    <cofactor evidence="6 7">
        <name>FMN</name>
        <dbReference type="ChEBI" id="CHEBI:58210"/>
    </cofactor>
    <text evidence="6 7">Binds 1 FMN per subunit.</text>
</comment>
<dbReference type="PANTHER" id="PTHR10851">
    <property type="entry name" value="PYRIDOXINE-5-PHOSPHATE OXIDASE"/>
    <property type="match status" value="1"/>
</dbReference>
<evidence type="ECO:0000256" key="1">
    <source>
        <dbReference type="ARBA" id="ARBA00007301"/>
    </source>
</evidence>
<comment type="function">
    <text evidence="6">Catalyzes the oxidation of either pyridoxine 5'-phosphate (PNP) or pyridoxamine 5'-phosphate (PMP) into pyridoxal 5'-phosphate (PLP).</text>
</comment>
<dbReference type="GO" id="GO:0004733">
    <property type="term" value="F:pyridoxamine phosphate oxidase activity"/>
    <property type="evidence" value="ECO:0007669"/>
    <property type="project" value="UniProtKB-UniRule"/>
</dbReference>
<keyword evidence="5 6" id="KW-0664">Pyridoxine biosynthesis</keyword>
<dbReference type="Gene3D" id="2.30.110.10">
    <property type="entry name" value="Electron Transport, Fmn-binding Protein, Chain A"/>
    <property type="match status" value="1"/>
</dbReference>
<dbReference type="HAMAP" id="MF_01629">
    <property type="entry name" value="PdxH"/>
    <property type="match status" value="1"/>
</dbReference>
<feature type="binding site" evidence="6 7">
    <location>
        <position position="176"/>
    </location>
    <ligand>
        <name>FMN</name>
        <dbReference type="ChEBI" id="CHEBI:58210"/>
    </ligand>
</feature>
<feature type="binding site" evidence="6 7">
    <location>
        <position position="73"/>
    </location>
    <ligand>
        <name>FMN</name>
        <dbReference type="ChEBI" id="CHEBI:58210"/>
    </ligand>
</feature>
<protein>
    <recommendedName>
        <fullName evidence="6">Pyridoxine/pyridoxamine 5'-phosphate oxidase</fullName>
        <ecNumber evidence="6">1.4.3.5</ecNumber>
    </recommendedName>
    <alternativeName>
        <fullName evidence="6">PNP/PMP oxidase</fullName>
        <shortName evidence="6">PNPOx</shortName>
    </alternativeName>
    <alternativeName>
        <fullName evidence="6">Pyridoxal 5'-phosphate synthase</fullName>
    </alternativeName>
</protein>
<dbReference type="RefSeq" id="WP_085882658.1">
    <property type="nucleotide sequence ID" value="NZ_FWFR01000001.1"/>
</dbReference>
<evidence type="ECO:0000256" key="7">
    <source>
        <dbReference type="PIRSR" id="PIRSR000190-2"/>
    </source>
</evidence>
<dbReference type="PROSITE" id="PS01064">
    <property type="entry name" value="PYRIDOX_OXIDASE"/>
    <property type="match status" value="1"/>
</dbReference>
<dbReference type="SUPFAM" id="SSF50475">
    <property type="entry name" value="FMN-binding split barrel"/>
    <property type="match status" value="1"/>
</dbReference>
<evidence type="ECO:0000256" key="6">
    <source>
        <dbReference type="HAMAP-Rule" id="MF_01629"/>
    </source>
</evidence>
<dbReference type="UniPathway" id="UPA01068">
    <property type="reaction ID" value="UER00304"/>
</dbReference>
<feature type="binding site" evidence="6">
    <location>
        <position position="57"/>
    </location>
    <ligand>
        <name>substrate</name>
    </ligand>
</feature>
<feature type="domain" description="Pyridoxamine 5'-phosphate oxidase N-terminal" evidence="8">
    <location>
        <begin position="32"/>
        <end position="146"/>
    </location>
</feature>
<feature type="binding site" evidence="6">
    <location>
        <begin position="182"/>
        <end position="184"/>
    </location>
    <ligand>
        <name>substrate</name>
    </ligand>
</feature>
<dbReference type="GO" id="GO:0010181">
    <property type="term" value="F:FMN binding"/>
    <property type="evidence" value="ECO:0007669"/>
    <property type="project" value="UniProtKB-UniRule"/>
</dbReference>
<feature type="binding site" evidence="6">
    <location>
        <position position="114"/>
    </location>
    <ligand>
        <name>substrate</name>
    </ligand>
</feature>
<dbReference type="InterPro" id="IPR012349">
    <property type="entry name" value="Split_barrel_FMN-bd"/>
</dbReference>
<evidence type="ECO:0000256" key="2">
    <source>
        <dbReference type="ARBA" id="ARBA00022630"/>
    </source>
</evidence>
<evidence type="ECO:0000259" key="8">
    <source>
        <dbReference type="Pfam" id="PF01243"/>
    </source>
</evidence>
<dbReference type="InterPro" id="IPR011576">
    <property type="entry name" value="Pyridox_Oxase_N"/>
</dbReference>
<feature type="binding site" evidence="6 7">
    <location>
        <begin position="67"/>
        <end position="68"/>
    </location>
    <ligand>
        <name>FMN</name>
        <dbReference type="ChEBI" id="CHEBI:58210"/>
    </ligand>
</feature>
<evidence type="ECO:0000256" key="3">
    <source>
        <dbReference type="ARBA" id="ARBA00022643"/>
    </source>
</evidence>